<proteinExistence type="predicted"/>
<accession>A0A2P7RKQ1</accession>
<dbReference type="InterPro" id="IPR014729">
    <property type="entry name" value="Rossmann-like_a/b/a_fold"/>
</dbReference>
<dbReference type="Proteomes" id="UP000241229">
    <property type="component" value="Unassembled WGS sequence"/>
</dbReference>
<reference evidence="1 2" key="1">
    <citation type="submission" date="2018-03" db="EMBL/GenBank/DDBJ databases">
        <title>The draft genome of Mesorhizobium sp. 6GN-30.</title>
        <authorList>
            <person name="Liu L."/>
            <person name="Li L."/>
            <person name="Wang T."/>
            <person name="Zhang X."/>
            <person name="Liang L."/>
        </authorList>
    </citation>
    <scope>NUCLEOTIDE SEQUENCE [LARGE SCALE GENOMIC DNA]</scope>
    <source>
        <strain evidence="1 2">6GN30</strain>
    </source>
</reference>
<dbReference type="AlphaFoldDB" id="A0A2P7RKQ1"/>
<evidence type="ECO:0000313" key="2">
    <source>
        <dbReference type="Proteomes" id="UP000241229"/>
    </source>
</evidence>
<sequence length="578" mass="63907">MHVDQDDLTATYRRQSLDEFLAGEARHAVGNYVMVDVGPRLLRIITAPGYCGGYVYCGNGKAVASTLLVSTLAEIPQIEMDGFPLCFFLQIAPKSSFSQLPCSTPFRDVRTLPPASVFEFEDGELTSCYSYLLTSGRLPPPKSFAEAIDEVTGRLAHRYQAQGKSTSLMFSGGVDSLVIYLSLREKMDAKDIRVFTMDHRNKTNGPVRAFPAARKLGFEIERVTKQALKEQAAIDTIKEMLSQDIVSIGALHYALIGRDIGARDILHGQNMDALANVNMTVLHANLEKGYLSKAKTRAPKTPAEANRQFTGFLGNLMFSELYLKDVTFQRETADFFASLNPSTMPDPDPGRAGIIRGMLSTQHPNLLTKASYPLDQIEGLDREAAIFSRFVGEFATQPRHVLDVLRFYTYSFLANKRNSTFPLPAGSRTLFVAMSGPIASYFVGRPRGLSRATQPKREIYGTARQLTGKNFSDLIAPDDDVEPQWQTEGVDEDALVRANLHYVEPANSRVLPAIEDATIRAYVERLYRDTLGSCLPERPGCTPEGRSRVRRILNLEFLLERASKSGGTSEGSRGSAIS</sequence>
<name>A0A2P7RKQ1_9HYPH</name>
<keyword evidence="2" id="KW-1185">Reference proteome</keyword>
<evidence type="ECO:0008006" key="3">
    <source>
        <dbReference type="Google" id="ProtNLM"/>
    </source>
</evidence>
<dbReference type="Gene3D" id="3.40.50.620">
    <property type="entry name" value="HUPs"/>
    <property type="match status" value="1"/>
</dbReference>
<comment type="caution">
    <text evidence="1">The sequence shown here is derived from an EMBL/GenBank/DDBJ whole genome shotgun (WGS) entry which is preliminary data.</text>
</comment>
<dbReference type="EMBL" id="PXYK01000047">
    <property type="protein sequence ID" value="PSJ50777.1"/>
    <property type="molecule type" value="Genomic_DNA"/>
</dbReference>
<gene>
    <name evidence="1" type="ORF">C7I84_28155</name>
</gene>
<organism evidence="1 2">
    <name type="scientific">Kumtagia ephedrae</name>
    <dbReference type="NCBI Taxonomy" id="2116701"/>
    <lineage>
        <taxon>Bacteria</taxon>
        <taxon>Pseudomonadati</taxon>
        <taxon>Pseudomonadota</taxon>
        <taxon>Alphaproteobacteria</taxon>
        <taxon>Hyphomicrobiales</taxon>
        <taxon>Phyllobacteriaceae</taxon>
        <taxon>Kumtagia</taxon>
    </lineage>
</organism>
<dbReference type="SUPFAM" id="SSF52402">
    <property type="entry name" value="Adenine nucleotide alpha hydrolases-like"/>
    <property type="match status" value="1"/>
</dbReference>
<protein>
    <recommendedName>
        <fullName evidence="3">Asparagine synthetase domain-containing protein</fullName>
    </recommendedName>
</protein>
<evidence type="ECO:0000313" key="1">
    <source>
        <dbReference type="EMBL" id="PSJ50777.1"/>
    </source>
</evidence>